<keyword evidence="1" id="KW-1133">Transmembrane helix</keyword>
<dbReference type="Pfam" id="PF01464">
    <property type="entry name" value="SLT"/>
    <property type="match status" value="1"/>
</dbReference>
<organism evidence="3 4">
    <name type="scientific">Tengunoibacter tsumagoiensis</name>
    <dbReference type="NCBI Taxonomy" id="2014871"/>
    <lineage>
        <taxon>Bacteria</taxon>
        <taxon>Bacillati</taxon>
        <taxon>Chloroflexota</taxon>
        <taxon>Ktedonobacteria</taxon>
        <taxon>Ktedonobacterales</taxon>
        <taxon>Dictyobacteraceae</taxon>
        <taxon>Tengunoibacter</taxon>
    </lineage>
</organism>
<reference evidence="4" key="1">
    <citation type="submission" date="2018-12" db="EMBL/GenBank/DDBJ databases">
        <title>Tengunoibacter tsumagoiensis gen. nov., sp. nov., Dictyobacter kobayashii sp. nov., D. alpinus sp. nov., and D. joshuensis sp. nov. and description of Dictyobacteraceae fam. nov. within the order Ktedonobacterales isolated from Tengu-no-mugimeshi.</title>
        <authorList>
            <person name="Wang C.M."/>
            <person name="Zheng Y."/>
            <person name="Sakai Y."/>
            <person name="Toyoda A."/>
            <person name="Minakuchi Y."/>
            <person name="Abe K."/>
            <person name="Yokota A."/>
            <person name="Yabe S."/>
        </authorList>
    </citation>
    <scope>NUCLEOTIDE SEQUENCE [LARGE SCALE GENOMIC DNA]</scope>
    <source>
        <strain evidence="4">Uno3</strain>
    </source>
</reference>
<dbReference type="InterPro" id="IPR008258">
    <property type="entry name" value="Transglycosylase_SLT_dom_1"/>
</dbReference>
<evidence type="ECO:0000256" key="1">
    <source>
        <dbReference type="SAM" id="Phobius"/>
    </source>
</evidence>
<dbReference type="EMBL" id="BIFR01000001">
    <property type="protein sequence ID" value="GCE10183.1"/>
    <property type="molecule type" value="Genomic_DNA"/>
</dbReference>
<dbReference type="SUPFAM" id="SSF53955">
    <property type="entry name" value="Lysozyme-like"/>
    <property type="match status" value="1"/>
</dbReference>
<keyword evidence="1" id="KW-0472">Membrane</keyword>
<protein>
    <recommendedName>
        <fullName evidence="2">Transglycosylase SLT domain-containing protein</fullName>
    </recommendedName>
</protein>
<feature type="transmembrane region" description="Helical" evidence="1">
    <location>
        <begin position="131"/>
        <end position="151"/>
    </location>
</feature>
<dbReference type="Proteomes" id="UP000287352">
    <property type="component" value="Unassembled WGS sequence"/>
</dbReference>
<keyword evidence="1" id="KW-0812">Transmembrane</keyword>
<evidence type="ECO:0000259" key="2">
    <source>
        <dbReference type="Pfam" id="PF01464"/>
    </source>
</evidence>
<dbReference type="PANTHER" id="PTHR37423">
    <property type="entry name" value="SOLUBLE LYTIC MUREIN TRANSGLYCOSYLASE-RELATED"/>
    <property type="match status" value="1"/>
</dbReference>
<dbReference type="Gene3D" id="1.10.530.10">
    <property type="match status" value="1"/>
</dbReference>
<dbReference type="RefSeq" id="WP_218028849.1">
    <property type="nucleotide sequence ID" value="NZ_BIFR01000001.1"/>
</dbReference>
<evidence type="ECO:0000313" key="3">
    <source>
        <dbReference type="EMBL" id="GCE10183.1"/>
    </source>
</evidence>
<dbReference type="CDD" id="cd00254">
    <property type="entry name" value="LT-like"/>
    <property type="match status" value="1"/>
</dbReference>
<comment type="caution">
    <text evidence="3">The sequence shown here is derived from an EMBL/GenBank/DDBJ whole genome shotgun (WGS) entry which is preliminary data.</text>
</comment>
<gene>
    <name evidence="3" type="ORF">KTT_00420</name>
</gene>
<accession>A0A401ZTI6</accession>
<dbReference type="PANTHER" id="PTHR37423:SF2">
    <property type="entry name" value="MEMBRANE-BOUND LYTIC MUREIN TRANSGLYCOSYLASE C"/>
    <property type="match status" value="1"/>
</dbReference>
<evidence type="ECO:0000313" key="4">
    <source>
        <dbReference type="Proteomes" id="UP000287352"/>
    </source>
</evidence>
<proteinExistence type="predicted"/>
<sequence>MSQFHSLRPIPGEEADLSRERYSQKLQVIPPTGLPSETEMVRPTTETFAAISLDKHTEPIQPLQAVSYKTVTIPLQAVAQPPSLISALEGTMQSKAVRPAVVIPGSRQRPERTRGAAQNGSRLRGAVRHGLVTALTLGAVCMTLFLFFSPLGNGQNEMPMVGGAVRWVASQQSALSFISRPQIQAPATTAPAPVAPVAPASLPKSQYIAIAQQAAVAAGIPPDAFVRQINQESGFNPYAVSPAGAVGIAQFLPSTAAGLGINPYDPVSALYGAARYMASLAAQFGGDYAKGLAAYNAGPGNVQRAINLGGANWLAFMPLETQNYVRIIMG</sequence>
<keyword evidence="4" id="KW-1185">Reference proteome</keyword>
<name>A0A401ZTI6_9CHLR</name>
<dbReference type="InterPro" id="IPR023346">
    <property type="entry name" value="Lysozyme-like_dom_sf"/>
</dbReference>
<feature type="domain" description="Transglycosylase SLT" evidence="2">
    <location>
        <begin position="211"/>
        <end position="307"/>
    </location>
</feature>
<dbReference type="AlphaFoldDB" id="A0A401ZTI6"/>